<feature type="signal peptide" evidence="7">
    <location>
        <begin position="1"/>
        <end position="24"/>
    </location>
</feature>
<evidence type="ECO:0000256" key="3">
    <source>
        <dbReference type="ARBA" id="ARBA00022723"/>
    </source>
</evidence>
<dbReference type="PROSITE" id="PS51007">
    <property type="entry name" value="CYTC"/>
    <property type="match status" value="1"/>
</dbReference>
<evidence type="ECO:0000259" key="8">
    <source>
        <dbReference type="PROSITE" id="PS51007"/>
    </source>
</evidence>
<feature type="domain" description="Cytochrome c" evidence="8">
    <location>
        <begin position="30"/>
        <end position="127"/>
    </location>
</feature>
<name>A0A841K0J3_9BACT</name>
<keyword evidence="2 6" id="KW-0349">Heme</keyword>
<evidence type="ECO:0000256" key="4">
    <source>
        <dbReference type="ARBA" id="ARBA00022982"/>
    </source>
</evidence>
<dbReference type="InterPro" id="IPR002327">
    <property type="entry name" value="Cyt_c_1A/1B"/>
</dbReference>
<organism evidence="9 10">
    <name type="scientific">Silvibacterium bohemicum</name>
    <dbReference type="NCBI Taxonomy" id="1577686"/>
    <lineage>
        <taxon>Bacteria</taxon>
        <taxon>Pseudomonadati</taxon>
        <taxon>Acidobacteriota</taxon>
        <taxon>Terriglobia</taxon>
        <taxon>Terriglobales</taxon>
        <taxon>Acidobacteriaceae</taxon>
        <taxon>Silvibacterium</taxon>
    </lineage>
</organism>
<keyword evidence="4" id="KW-0249">Electron transport</keyword>
<dbReference type="InterPro" id="IPR009056">
    <property type="entry name" value="Cyt_c-like_dom"/>
</dbReference>
<dbReference type="Pfam" id="PF00034">
    <property type="entry name" value="Cytochrom_C"/>
    <property type="match status" value="1"/>
</dbReference>
<dbReference type="SUPFAM" id="SSF46626">
    <property type="entry name" value="Cytochrome c"/>
    <property type="match status" value="1"/>
</dbReference>
<reference evidence="9 10" key="1">
    <citation type="submission" date="2020-08" db="EMBL/GenBank/DDBJ databases">
        <title>Genomic Encyclopedia of Type Strains, Phase IV (KMG-IV): sequencing the most valuable type-strain genomes for metagenomic binning, comparative biology and taxonomic classification.</title>
        <authorList>
            <person name="Goeker M."/>
        </authorList>
    </citation>
    <scope>NUCLEOTIDE SEQUENCE [LARGE SCALE GENOMIC DNA]</scope>
    <source>
        <strain evidence="9 10">DSM 103733</strain>
    </source>
</reference>
<dbReference type="GO" id="GO:0020037">
    <property type="term" value="F:heme binding"/>
    <property type="evidence" value="ECO:0007669"/>
    <property type="project" value="InterPro"/>
</dbReference>
<sequence>MLAAVFSLAIVICVVTSTPPAIQAAGNGTADADRGEQLFDRRCTGCHALDADKVGPRLRNVYGRKAGTVPTFKYSDAMKAAKFTWDDASLEKWLTDTDSVIHGNDMDFRVPKPDERADIIRFLKVSSGN</sequence>
<evidence type="ECO:0000256" key="6">
    <source>
        <dbReference type="PROSITE-ProRule" id="PRU00433"/>
    </source>
</evidence>
<dbReference type="InterPro" id="IPR036909">
    <property type="entry name" value="Cyt_c-like_dom_sf"/>
</dbReference>
<evidence type="ECO:0000313" key="10">
    <source>
        <dbReference type="Proteomes" id="UP000538666"/>
    </source>
</evidence>
<accession>A0A841K0J3</accession>
<keyword evidence="1" id="KW-0813">Transport</keyword>
<dbReference type="EMBL" id="JACHEK010000010">
    <property type="protein sequence ID" value="MBB6146495.1"/>
    <property type="molecule type" value="Genomic_DNA"/>
</dbReference>
<dbReference type="Gene3D" id="1.10.760.10">
    <property type="entry name" value="Cytochrome c-like domain"/>
    <property type="match status" value="1"/>
</dbReference>
<evidence type="ECO:0000256" key="7">
    <source>
        <dbReference type="SAM" id="SignalP"/>
    </source>
</evidence>
<dbReference type="Proteomes" id="UP000538666">
    <property type="component" value="Unassembled WGS sequence"/>
</dbReference>
<evidence type="ECO:0000256" key="2">
    <source>
        <dbReference type="ARBA" id="ARBA00022617"/>
    </source>
</evidence>
<dbReference type="RefSeq" id="WP_050060455.1">
    <property type="nucleotide sequence ID" value="NZ_JACHEK010000010.1"/>
</dbReference>
<dbReference type="GO" id="GO:0046872">
    <property type="term" value="F:metal ion binding"/>
    <property type="evidence" value="ECO:0007669"/>
    <property type="project" value="UniProtKB-KW"/>
</dbReference>
<keyword evidence="10" id="KW-1185">Reference proteome</keyword>
<proteinExistence type="predicted"/>
<comment type="caution">
    <text evidence="9">The sequence shown here is derived from an EMBL/GenBank/DDBJ whole genome shotgun (WGS) entry which is preliminary data.</text>
</comment>
<evidence type="ECO:0000313" key="9">
    <source>
        <dbReference type="EMBL" id="MBB6146495.1"/>
    </source>
</evidence>
<evidence type="ECO:0000256" key="5">
    <source>
        <dbReference type="ARBA" id="ARBA00023004"/>
    </source>
</evidence>
<dbReference type="PANTHER" id="PTHR11961">
    <property type="entry name" value="CYTOCHROME C"/>
    <property type="match status" value="1"/>
</dbReference>
<keyword evidence="3 6" id="KW-0479">Metal-binding</keyword>
<protein>
    <submittedName>
        <fullName evidence="9">Cytochrome c</fullName>
    </submittedName>
</protein>
<dbReference type="PRINTS" id="PR00604">
    <property type="entry name" value="CYTCHRMECIAB"/>
</dbReference>
<feature type="chain" id="PRO_5032771151" evidence="7">
    <location>
        <begin position="25"/>
        <end position="129"/>
    </location>
</feature>
<evidence type="ECO:0000256" key="1">
    <source>
        <dbReference type="ARBA" id="ARBA00022448"/>
    </source>
</evidence>
<gene>
    <name evidence="9" type="ORF">HNQ77_004474</name>
</gene>
<keyword evidence="7" id="KW-0732">Signal</keyword>
<dbReference type="GO" id="GO:0009055">
    <property type="term" value="F:electron transfer activity"/>
    <property type="evidence" value="ECO:0007669"/>
    <property type="project" value="InterPro"/>
</dbReference>
<keyword evidence="5 6" id="KW-0408">Iron</keyword>
<dbReference type="AlphaFoldDB" id="A0A841K0J3"/>